<gene>
    <name evidence="1" type="ORF">SAMN05444366_2690</name>
</gene>
<sequence length="180" mass="18644">MENLHNPDGTKREVLTGMFSDRDSIERAYANLSERGYTKDEINLIMSDETRKKHYSDKDDHSELGTKAAEGAGTGSAIGGTIGAIAGVVAALGTSPVIPGLGLIVAGPLAAGLAGAGAGGIAGGVIGALVGSGIPEDRAKIYEDGIKDGHVVLGVHPRNNEDAEYFKQQWEANNGVNVYR</sequence>
<protein>
    <recommendedName>
        <fullName evidence="3">Heat induced stress protein YflT</fullName>
    </recommendedName>
</protein>
<dbReference type="PANTHER" id="PTHR36109">
    <property type="entry name" value="MEMBRANE PROTEIN-RELATED"/>
    <property type="match status" value="1"/>
</dbReference>
<evidence type="ECO:0008006" key="3">
    <source>
        <dbReference type="Google" id="ProtNLM"/>
    </source>
</evidence>
<evidence type="ECO:0000313" key="2">
    <source>
        <dbReference type="Proteomes" id="UP000184121"/>
    </source>
</evidence>
<dbReference type="EMBL" id="FRBY01000003">
    <property type="protein sequence ID" value="SHM19819.1"/>
    <property type="molecule type" value="Genomic_DNA"/>
</dbReference>
<dbReference type="OrthoDB" id="282393at2"/>
<name>A0A1M7GVG8_9FLAO</name>
<dbReference type="Proteomes" id="UP000184121">
    <property type="component" value="Unassembled WGS sequence"/>
</dbReference>
<dbReference type="AlphaFoldDB" id="A0A1M7GVG8"/>
<evidence type="ECO:0000313" key="1">
    <source>
        <dbReference type="EMBL" id="SHM19819.1"/>
    </source>
</evidence>
<keyword evidence="2" id="KW-1185">Reference proteome</keyword>
<dbReference type="RefSeq" id="WP_072973133.1">
    <property type="nucleotide sequence ID" value="NZ_FRBY01000003.1"/>
</dbReference>
<reference evidence="2" key="1">
    <citation type="submission" date="2016-11" db="EMBL/GenBank/DDBJ databases">
        <authorList>
            <person name="Varghese N."/>
            <person name="Submissions S."/>
        </authorList>
    </citation>
    <scope>NUCLEOTIDE SEQUENCE [LARGE SCALE GENOMIC DNA]</scope>
    <source>
        <strain evidence="2">DSM 1811</strain>
    </source>
</reference>
<organism evidence="1 2">
    <name type="scientific">Flavobacterium saccharophilum</name>
    <dbReference type="NCBI Taxonomy" id="29534"/>
    <lineage>
        <taxon>Bacteria</taxon>
        <taxon>Pseudomonadati</taxon>
        <taxon>Bacteroidota</taxon>
        <taxon>Flavobacteriia</taxon>
        <taxon>Flavobacteriales</taxon>
        <taxon>Flavobacteriaceae</taxon>
        <taxon>Flavobacterium</taxon>
    </lineage>
</organism>
<dbReference type="STRING" id="29534.SAMN05444366_2690"/>
<dbReference type="PANTHER" id="PTHR36109:SF2">
    <property type="entry name" value="MEMBRANE PROTEIN"/>
    <property type="match status" value="1"/>
</dbReference>
<proteinExistence type="predicted"/>
<dbReference type="InterPro" id="IPR052948">
    <property type="entry name" value="Low_temp-induced_all0457"/>
</dbReference>
<accession>A0A1M7GVG8</accession>